<accession>A0A4R2EZ81</accession>
<dbReference type="InterPro" id="IPR011250">
    <property type="entry name" value="OMP/PagP_B-barrel"/>
</dbReference>
<dbReference type="Proteomes" id="UP000294830">
    <property type="component" value="Unassembled WGS sequence"/>
</dbReference>
<dbReference type="AlphaFoldDB" id="A0A4R2EZ81"/>
<organism evidence="2 3">
    <name type="scientific">Acetobacteroides hydrogenigenes</name>
    <dbReference type="NCBI Taxonomy" id="979970"/>
    <lineage>
        <taxon>Bacteria</taxon>
        <taxon>Pseudomonadati</taxon>
        <taxon>Bacteroidota</taxon>
        <taxon>Bacteroidia</taxon>
        <taxon>Bacteroidales</taxon>
        <taxon>Rikenellaceae</taxon>
        <taxon>Acetobacteroides</taxon>
    </lineage>
</organism>
<evidence type="ECO:0000313" key="2">
    <source>
        <dbReference type="EMBL" id="TCN72943.1"/>
    </source>
</evidence>
<name>A0A4R2EZ81_9BACT</name>
<dbReference type="SUPFAM" id="SSF56925">
    <property type="entry name" value="OMPA-like"/>
    <property type="match status" value="1"/>
</dbReference>
<dbReference type="Pfam" id="PF19573">
    <property type="entry name" value="DUF6089"/>
    <property type="match status" value="1"/>
</dbReference>
<proteinExistence type="predicted"/>
<evidence type="ECO:0000313" key="3">
    <source>
        <dbReference type="Proteomes" id="UP000294830"/>
    </source>
</evidence>
<feature type="domain" description="DUF6089" evidence="1">
    <location>
        <begin position="9"/>
        <end position="216"/>
    </location>
</feature>
<dbReference type="InterPro" id="IPR045743">
    <property type="entry name" value="DUF6089"/>
</dbReference>
<gene>
    <name evidence="2" type="ORF">CLV25_101161</name>
</gene>
<sequence length="220" mass="24838">MKAIRCFRILFMIFFLVLYVKQMRGQEVHEIGLQGGASAYLGDFNHINIFKSPSFCGGAFYRRLFDDYNSIRLSVGAGMLSGSSKNIGSFLPRIPPEIEFSRQYINVDVKYEVNFIPFNPLRVKDDFFSPYLLVGIGCYFYDDSIIPAIPFGAGIKIAASPRLTMGVEVQLSKTFNDKLDGYSNVTSGRSVLINNDWFAFYGLVLSYRLKLGQKTCPAYL</sequence>
<keyword evidence="3" id="KW-1185">Reference proteome</keyword>
<reference evidence="2 3" key="1">
    <citation type="submission" date="2019-03" db="EMBL/GenBank/DDBJ databases">
        <title>Genomic Encyclopedia of Archaeal and Bacterial Type Strains, Phase II (KMG-II): from individual species to whole genera.</title>
        <authorList>
            <person name="Goeker M."/>
        </authorList>
    </citation>
    <scope>NUCLEOTIDE SEQUENCE [LARGE SCALE GENOMIC DNA]</scope>
    <source>
        <strain evidence="2 3">RL-C</strain>
    </source>
</reference>
<dbReference type="EMBL" id="SLWB01000001">
    <property type="protein sequence ID" value="TCN72943.1"/>
    <property type="molecule type" value="Genomic_DNA"/>
</dbReference>
<dbReference type="RefSeq" id="WP_165876947.1">
    <property type="nucleotide sequence ID" value="NZ_SLWB01000001.1"/>
</dbReference>
<comment type="caution">
    <text evidence="2">The sequence shown here is derived from an EMBL/GenBank/DDBJ whole genome shotgun (WGS) entry which is preliminary data.</text>
</comment>
<protein>
    <recommendedName>
        <fullName evidence="1">DUF6089 domain-containing protein</fullName>
    </recommendedName>
</protein>
<evidence type="ECO:0000259" key="1">
    <source>
        <dbReference type="Pfam" id="PF19573"/>
    </source>
</evidence>